<dbReference type="Proteomes" id="UP000190625">
    <property type="component" value="Unassembled WGS sequence"/>
</dbReference>
<dbReference type="RefSeq" id="WP_078808952.1">
    <property type="nucleotide sequence ID" value="NZ_FUWM01000004.1"/>
</dbReference>
<feature type="transmembrane region" description="Helical" evidence="1">
    <location>
        <begin position="56"/>
        <end position="78"/>
    </location>
</feature>
<organism evidence="2 3">
    <name type="scientific">Selenihalanaerobacter shriftii</name>
    <dbReference type="NCBI Taxonomy" id="142842"/>
    <lineage>
        <taxon>Bacteria</taxon>
        <taxon>Bacillati</taxon>
        <taxon>Bacillota</taxon>
        <taxon>Clostridia</taxon>
        <taxon>Halanaerobiales</taxon>
        <taxon>Halobacteroidaceae</taxon>
        <taxon>Selenihalanaerobacter</taxon>
    </lineage>
</organism>
<sequence>MSVVSNYLKFFVEYLVSVYTPLPAVLVVSIGAYSAFYETHNLDEDDLEREKRFAQVVGWLYMVGGAALYIGLKFYTWFS</sequence>
<dbReference type="STRING" id="142842.SAMN02745118_00426"/>
<keyword evidence="1" id="KW-0472">Membrane</keyword>
<feature type="transmembrane region" description="Helical" evidence="1">
    <location>
        <begin position="12"/>
        <end position="36"/>
    </location>
</feature>
<keyword evidence="1" id="KW-0812">Transmembrane</keyword>
<evidence type="ECO:0000256" key="1">
    <source>
        <dbReference type="SAM" id="Phobius"/>
    </source>
</evidence>
<evidence type="ECO:0000313" key="2">
    <source>
        <dbReference type="EMBL" id="SJZ33884.1"/>
    </source>
</evidence>
<accession>A0A1T4JUS1</accession>
<dbReference type="InterPro" id="IPR049971">
    <property type="entry name" value="CLC_0170-like"/>
</dbReference>
<dbReference type="AlphaFoldDB" id="A0A1T4JUS1"/>
<keyword evidence="3" id="KW-1185">Reference proteome</keyword>
<gene>
    <name evidence="2" type="ORF">SAMN02745118_00426</name>
</gene>
<dbReference type="NCBIfam" id="NF042414">
    <property type="entry name" value="CLC_0170_fam"/>
    <property type="match status" value="1"/>
</dbReference>
<proteinExistence type="predicted"/>
<dbReference type="EMBL" id="FUWM01000004">
    <property type="protein sequence ID" value="SJZ33884.1"/>
    <property type="molecule type" value="Genomic_DNA"/>
</dbReference>
<evidence type="ECO:0000313" key="3">
    <source>
        <dbReference type="Proteomes" id="UP000190625"/>
    </source>
</evidence>
<dbReference type="OrthoDB" id="2897521at2"/>
<protein>
    <submittedName>
        <fullName evidence="2">Uncharacterized protein</fullName>
    </submittedName>
</protein>
<keyword evidence="1" id="KW-1133">Transmembrane helix</keyword>
<name>A0A1T4JUS1_9FIRM</name>
<reference evidence="3" key="1">
    <citation type="submission" date="2017-02" db="EMBL/GenBank/DDBJ databases">
        <authorList>
            <person name="Varghese N."/>
            <person name="Submissions S."/>
        </authorList>
    </citation>
    <scope>NUCLEOTIDE SEQUENCE [LARGE SCALE GENOMIC DNA]</scope>
    <source>
        <strain evidence="3">ATCC BAA-73</strain>
    </source>
</reference>